<evidence type="ECO:0000313" key="4">
    <source>
        <dbReference type="Proteomes" id="UP000664169"/>
    </source>
</evidence>
<keyword evidence="4" id="KW-1185">Reference proteome</keyword>
<feature type="chain" id="PRO_5034138976" evidence="2">
    <location>
        <begin position="20"/>
        <end position="369"/>
    </location>
</feature>
<proteinExistence type="predicted"/>
<feature type="region of interest" description="Disordered" evidence="1">
    <location>
        <begin position="324"/>
        <end position="369"/>
    </location>
</feature>
<evidence type="ECO:0000256" key="2">
    <source>
        <dbReference type="SAM" id="SignalP"/>
    </source>
</evidence>
<name>A0A8H3EP08_9LECA</name>
<gene>
    <name evidence="3" type="ORF">GOMPHAMPRED_007166</name>
</gene>
<evidence type="ECO:0000313" key="3">
    <source>
        <dbReference type="EMBL" id="CAF9910751.1"/>
    </source>
</evidence>
<accession>A0A8H3EP08</accession>
<dbReference type="OrthoDB" id="5417666at2759"/>
<keyword evidence="2" id="KW-0732">Signal</keyword>
<reference evidence="3" key="1">
    <citation type="submission" date="2021-03" db="EMBL/GenBank/DDBJ databases">
        <authorList>
            <person name="Tagirdzhanova G."/>
        </authorList>
    </citation>
    <scope>NUCLEOTIDE SEQUENCE</scope>
</reference>
<organism evidence="3 4">
    <name type="scientific">Gomphillus americanus</name>
    <dbReference type="NCBI Taxonomy" id="1940652"/>
    <lineage>
        <taxon>Eukaryota</taxon>
        <taxon>Fungi</taxon>
        <taxon>Dikarya</taxon>
        <taxon>Ascomycota</taxon>
        <taxon>Pezizomycotina</taxon>
        <taxon>Lecanoromycetes</taxon>
        <taxon>OSLEUM clade</taxon>
        <taxon>Ostropomycetidae</taxon>
        <taxon>Ostropales</taxon>
        <taxon>Graphidaceae</taxon>
        <taxon>Gomphilloideae</taxon>
        <taxon>Gomphillus</taxon>
    </lineage>
</organism>
<dbReference type="Proteomes" id="UP000664169">
    <property type="component" value="Unassembled WGS sequence"/>
</dbReference>
<dbReference type="EMBL" id="CAJPDQ010000006">
    <property type="protein sequence ID" value="CAF9910751.1"/>
    <property type="molecule type" value="Genomic_DNA"/>
</dbReference>
<feature type="signal peptide" evidence="2">
    <location>
        <begin position="1"/>
        <end position="19"/>
    </location>
</feature>
<sequence length="369" mass="39403">MLSTAFLVNSLCFVSVVLGSGLERRAAASSSKLVCNSDNLLRALQHRTPDSYSFCSSYISQPSTTTTTDTFLTNTYTYQPSTDYYLHPQELFNLQRFSSDPTPLIYTNQALPSTVSGGAQNYPPYQRGRRDVPEPSALGSVATTPEAATKTLQLLARATTTFQAATTTSSVPAYLATYPPSRISSGCTCLSVPYMYTETKYTTADTTVTESTTCTYFETFAVTAVPSICNHIDQLNAPAVQTGVANVTTVSKFGSPDKLSCCFSCINVFNCLWWKFDFAKPAADGTGDPWSPGKCQFAFFTGNSPDAGLPAVCPNGGMDLTLGKESNGPGNLRDPGYNQGACGGAPGPFQSSEDSGYPEDFDPNSECGC</sequence>
<protein>
    <submittedName>
        <fullName evidence="3">Uncharacterized protein</fullName>
    </submittedName>
</protein>
<dbReference type="AlphaFoldDB" id="A0A8H3EP08"/>
<comment type="caution">
    <text evidence="3">The sequence shown here is derived from an EMBL/GenBank/DDBJ whole genome shotgun (WGS) entry which is preliminary data.</text>
</comment>
<evidence type="ECO:0000256" key="1">
    <source>
        <dbReference type="SAM" id="MobiDB-lite"/>
    </source>
</evidence>